<evidence type="ECO:0000256" key="1">
    <source>
        <dbReference type="SAM" id="SignalP"/>
    </source>
</evidence>
<keyword evidence="4" id="KW-1185">Reference proteome</keyword>
<name>A0ABS5F4Y2_9PROT</name>
<dbReference type="EMBL" id="JAAGBB010000036">
    <property type="protein sequence ID" value="MBR0667508.1"/>
    <property type="molecule type" value="Genomic_DNA"/>
</dbReference>
<feature type="chain" id="PRO_5047369035" evidence="1">
    <location>
        <begin position="23"/>
        <end position="180"/>
    </location>
</feature>
<feature type="domain" description="Cytochrome P460" evidence="2">
    <location>
        <begin position="36"/>
        <end position="170"/>
    </location>
</feature>
<dbReference type="Proteomes" id="UP001196870">
    <property type="component" value="Unassembled WGS sequence"/>
</dbReference>
<proteinExistence type="predicted"/>
<dbReference type="RefSeq" id="WP_211855288.1">
    <property type="nucleotide sequence ID" value="NZ_JAAGBB010000036.1"/>
</dbReference>
<reference evidence="4" key="1">
    <citation type="journal article" date="2021" name="Syst. Appl. Microbiol.">
        <title>Roseomonas hellenica sp. nov., isolated from roots of wild-growing Alkanna tinctoria.</title>
        <authorList>
            <person name="Rat A."/>
            <person name="Naranjo H.D."/>
            <person name="Lebbe L."/>
            <person name="Cnockaert M."/>
            <person name="Krigas N."/>
            <person name="Grigoriadou K."/>
            <person name="Maloupa E."/>
            <person name="Willems A."/>
        </authorList>
    </citation>
    <scope>NUCLEOTIDE SEQUENCE [LARGE SCALE GENOMIC DNA]</scope>
    <source>
        <strain evidence="4">LMG 31523</strain>
    </source>
</reference>
<evidence type="ECO:0000259" key="2">
    <source>
        <dbReference type="Pfam" id="PF16694"/>
    </source>
</evidence>
<organism evidence="3 4">
    <name type="scientific">Plastoroseomonas hellenica</name>
    <dbReference type="NCBI Taxonomy" id="2687306"/>
    <lineage>
        <taxon>Bacteria</taxon>
        <taxon>Pseudomonadati</taxon>
        <taxon>Pseudomonadota</taxon>
        <taxon>Alphaproteobacteria</taxon>
        <taxon>Acetobacterales</taxon>
        <taxon>Acetobacteraceae</taxon>
        <taxon>Plastoroseomonas</taxon>
    </lineage>
</organism>
<dbReference type="Pfam" id="PF16694">
    <property type="entry name" value="Cytochrome_P460"/>
    <property type="match status" value="1"/>
</dbReference>
<comment type="caution">
    <text evidence="3">The sequence shown here is derived from an EMBL/GenBank/DDBJ whole genome shotgun (WGS) entry which is preliminary data.</text>
</comment>
<feature type="signal peptide" evidence="1">
    <location>
        <begin position="1"/>
        <end position="22"/>
    </location>
</feature>
<evidence type="ECO:0000313" key="3">
    <source>
        <dbReference type="EMBL" id="MBR0667508.1"/>
    </source>
</evidence>
<gene>
    <name evidence="3" type="ORF">GXW71_24340</name>
</gene>
<accession>A0ABS5F4Y2</accession>
<evidence type="ECO:0000313" key="4">
    <source>
        <dbReference type="Proteomes" id="UP001196870"/>
    </source>
</evidence>
<protein>
    <submittedName>
        <fullName evidence="3">Cytochrome P460 family protein</fullName>
    </submittedName>
</protein>
<sequence>MSWTRYLLAAAVAGAIGAAAVAQTHYMPGPQNIDLPADWQQRFIRYATVDNAARKIIRNLYVNPDALAAARPGQPLPYGTLIVMADQRARLGADGNPLLDQSGRFIPEPGWIAIAAQEKRQGWGEGYAANIRNGEWEYARFNGDGSRNNAPVEACFTCHLGTRAQQDFAFNFWDYVRDRR</sequence>
<dbReference type="InterPro" id="IPR038142">
    <property type="entry name" value="Cytochrome_P460_sp"/>
</dbReference>
<dbReference type="InterPro" id="IPR032033">
    <property type="entry name" value="Cytochrome_P460"/>
</dbReference>
<keyword evidence="1" id="KW-0732">Signal</keyword>
<dbReference type="Gene3D" id="3.50.70.20">
    <property type="entry name" value="Cytochrome P460"/>
    <property type="match status" value="1"/>
</dbReference>
<dbReference type="CDD" id="cd20716">
    <property type="entry name" value="cyt_P460_fam"/>
    <property type="match status" value="1"/>
</dbReference>